<dbReference type="VEuPathDB" id="VectorBase:HLOH_065288"/>
<dbReference type="AlphaFoldDB" id="A0A9J6HA79"/>
<keyword evidence="2" id="KW-1185">Reference proteome</keyword>
<name>A0A9J6HA79_HAELO</name>
<sequence>MAEEKEDHTLWPSTRNPVKRRRMTMEGAAPSADWAQARCLVMCWAGKLHFVFFVFPFLMKLFSDVYEKALEKLQLLQYRSDINSEEELGRGKRRKGAPSHLTLKAMAARIVHVMS</sequence>
<gene>
    <name evidence="1" type="ORF">HPB48_025811</name>
</gene>
<protein>
    <submittedName>
        <fullName evidence="1">Uncharacterized protein</fullName>
    </submittedName>
</protein>
<accession>A0A9J6HA79</accession>
<organism evidence="1 2">
    <name type="scientific">Haemaphysalis longicornis</name>
    <name type="common">Bush tick</name>
    <dbReference type="NCBI Taxonomy" id="44386"/>
    <lineage>
        <taxon>Eukaryota</taxon>
        <taxon>Metazoa</taxon>
        <taxon>Ecdysozoa</taxon>
        <taxon>Arthropoda</taxon>
        <taxon>Chelicerata</taxon>
        <taxon>Arachnida</taxon>
        <taxon>Acari</taxon>
        <taxon>Parasitiformes</taxon>
        <taxon>Ixodida</taxon>
        <taxon>Ixodoidea</taxon>
        <taxon>Ixodidae</taxon>
        <taxon>Haemaphysalinae</taxon>
        <taxon>Haemaphysalis</taxon>
    </lineage>
</organism>
<dbReference type="Proteomes" id="UP000821853">
    <property type="component" value="Unassembled WGS sequence"/>
</dbReference>
<reference evidence="1 2" key="1">
    <citation type="journal article" date="2020" name="Cell">
        <title>Large-Scale Comparative Analyses of Tick Genomes Elucidate Their Genetic Diversity and Vector Capacities.</title>
        <authorList>
            <consortium name="Tick Genome and Microbiome Consortium (TIGMIC)"/>
            <person name="Jia N."/>
            <person name="Wang J."/>
            <person name="Shi W."/>
            <person name="Du L."/>
            <person name="Sun Y."/>
            <person name="Zhan W."/>
            <person name="Jiang J.F."/>
            <person name="Wang Q."/>
            <person name="Zhang B."/>
            <person name="Ji P."/>
            <person name="Bell-Sakyi L."/>
            <person name="Cui X.M."/>
            <person name="Yuan T.T."/>
            <person name="Jiang B.G."/>
            <person name="Yang W.F."/>
            <person name="Lam T.T."/>
            <person name="Chang Q.C."/>
            <person name="Ding S.J."/>
            <person name="Wang X.J."/>
            <person name="Zhu J.G."/>
            <person name="Ruan X.D."/>
            <person name="Zhao L."/>
            <person name="Wei J.T."/>
            <person name="Ye R.Z."/>
            <person name="Que T.C."/>
            <person name="Du C.H."/>
            <person name="Zhou Y.H."/>
            <person name="Cheng J.X."/>
            <person name="Dai P.F."/>
            <person name="Guo W.B."/>
            <person name="Han X.H."/>
            <person name="Huang E.J."/>
            <person name="Li L.F."/>
            <person name="Wei W."/>
            <person name="Gao Y.C."/>
            <person name="Liu J.Z."/>
            <person name="Shao H.Z."/>
            <person name="Wang X."/>
            <person name="Wang C.C."/>
            <person name="Yang T.C."/>
            <person name="Huo Q.B."/>
            <person name="Li W."/>
            <person name="Chen H.Y."/>
            <person name="Chen S.E."/>
            <person name="Zhou L.G."/>
            <person name="Ni X.B."/>
            <person name="Tian J.H."/>
            <person name="Sheng Y."/>
            <person name="Liu T."/>
            <person name="Pan Y.S."/>
            <person name="Xia L.Y."/>
            <person name="Li J."/>
            <person name="Zhao F."/>
            <person name="Cao W.C."/>
        </authorList>
    </citation>
    <scope>NUCLEOTIDE SEQUENCE [LARGE SCALE GENOMIC DNA]</scope>
    <source>
        <strain evidence="1">HaeL-2018</strain>
    </source>
</reference>
<dbReference type="EMBL" id="JABSTR010001306">
    <property type="protein sequence ID" value="KAH9383913.1"/>
    <property type="molecule type" value="Genomic_DNA"/>
</dbReference>
<comment type="caution">
    <text evidence="1">The sequence shown here is derived from an EMBL/GenBank/DDBJ whole genome shotgun (WGS) entry which is preliminary data.</text>
</comment>
<evidence type="ECO:0000313" key="2">
    <source>
        <dbReference type="Proteomes" id="UP000821853"/>
    </source>
</evidence>
<proteinExistence type="predicted"/>
<evidence type="ECO:0000313" key="1">
    <source>
        <dbReference type="EMBL" id="KAH9383913.1"/>
    </source>
</evidence>